<accession>A0ABS1H6U6</accession>
<dbReference type="PANTHER" id="PTHR43479">
    <property type="entry name" value="ACREF/ENVCD OPERON REPRESSOR-RELATED"/>
    <property type="match status" value="1"/>
</dbReference>
<dbReference type="PANTHER" id="PTHR43479:SF16">
    <property type="entry name" value="HTH TETR-TYPE DOMAIN-CONTAINING PROTEIN"/>
    <property type="match status" value="1"/>
</dbReference>
<gene>
    <name evidence="4" type="ORF">JFL43_09780</name>
</gene>
<feature type="DNA-binding region" description="H-T-H motif" evidence="2">
    <location>
        <begin position="38"/>
        <end position="57"/>
    </location>
</feature>
<dbReference type="Pfam" id="PF14278">
    <property type="entry name" value="TetR_C_8"/>
    <property type="match status" value="1"/>
</dbReference>
<dbReference type="InterPro" id="IPR001647">
    <property type="entry name" value="HTH_TetR"/>
</dbReference>
<dbReference type="Proteomes" id="UP000618943">
    <property type="component" value="Unassembled WGS sequence"/>
</dbReference>
<dbReference type="EMBL" id="JAEOAH010000011">
    <property type="protein sequence ID" value="MBK3495139.1"/>
    <property type="molecule type" value="Genomic_DNA"/>
</dbReference>
<dbReference type="SUPFAM" id="SSF46689">
    <property type="entry name" value="Homeodomain-like"/>
    <property type="match status" value="1"/>
</dbReference>
<sequence>MNFNDKKIDLRVRRTYKLLWGALEDLLSQPGQEFNSITVNQICEKAMVHRTTFYKHFEDKYDLLYYGIEQFHEKYVKNSLEERVLKPFQSIEVFPNIELLDNIVQSNKNDAIFNNYMNLRNKEALKHDFLELNSRGEKFTVPIEIIVEFYSGALSSLSAWWVQNGRKVSAKQMDQYFYEMINREFFSSSKL</sequence>
<evidence type="ECO:0000313" key="4">
    <source>
        <dbReference type="EMBL" id="MBK3495139.1"/>
    </source>
</evidence>
<protein>
    <submittedName>
        <fullName evidence="4">TetR/AcrR family transcriptional regulator</fullName>
    </submittedName>
</protein>
<evidence type="ECO:0000259" key="3">
    <source>
        <dbReference type="PROSITE" id="PS50977"/>
    </source>
</evidence>
<evidence type="ECO:0000256" key="1">
    <source>
        <dbReference type="ARBA" id="ARBA00023125"/>
    </source>
</evidence>
<comment type="caution">
    <text evidence="4">The sequence shown here is derived from an EMBL/GenBank/DDBJ whole genome shotgun (WGS) entry which is preliminary data.</text>
</comment>
<dbReference type="Gene3D" id="1.10.357.10">
    <property type="entry name" value="Tetracycline Repressor, domain 2"/>
    <property type="match status" value="1"/>
</dbReference>
<proteinExistence type="predicted"/>
<evidence type="ECO:0000313" key="5">
    <source>
        <dbReference type="Proteomes" id="UP000618943"/>
    </source>
</evidence>
<reference evidence="4 5" key="1">
    <citation type="submission" date="2020-12" db="EMBL/GenBank/DDBJ databases">
        <title>YIM B01967 draft genome.</title>
        <authorList>
            <person name="Yan X."/>
        </authorList>
    </citation>
    <scope>NUCLEOTIDE SEQUENCE [LARGE SCALE GENOMIC DNA]</scope>
    <source>
        <strain evidence="4 5">YIM B01967</strain>
    </source>
</reference>
<dbReference type="InterPro" id="IPR009057">
    <property type="entry name" value="Homeodomain-like_sf"/>
</dbReference>
<name>A0ABS1H6U6_9BACL</name>
<organism evidence="4 5">
    <name type="scientific">Viridibacillus soli</name>
    <dbReference type="NCBI Taxonomy" id="2798301"/>
    <lineage>
        <taxon>Bacteria</taxon>
        <taxon>Bacillati</taxon>
        <taxon>Bacillota</taxon>
        <taxon>Bacilli</taxon>
        <taxon>Bacillales</taxon>
        <taxon>Caryophanaceae</taxon>
        <taxon>Viridibacillus</taxon>
    </lineage>
</organism>
<dbReference type="InterPro" id="IPR039532">
    <property type="entry name" value="TetR_C_Firmicutes"/>
</dbReference>
<keyword evidence="5" id="KW-1185">Reference proteome</keyword>
<keyword evidence="1 2" id="KW-0238">DNA-binding</keyword>
<feature type="domain" description="HTH tetR-type" evidence="3">
    <location>
        <begin position="13"/>
        <end position="75"/>
    </location>
</feature>
<dbReference type="RefSeq" id="WP_200748909.1">
    <property type="nucleotide sequence ID" value="NZ_JAEOAH010000011.1"/>
</dbReference>
<dbReference type="InterPro" id="IPR050624">
    <property type="entry name" value="HTH-type_Tx_Regulator"/>
</dbReference>
<evidence type="ECO:0000256" key="2">
    <source>
        <dbReference type="PROSITE-ProRule" id="PRU00335"/>
    </source>
</evidence>
<dbReference type="PROSITE" id="PS50977">
    <property type="entry name" value="HTH_TETR_2"/>
    <property type="match status" value="1"/>
</dbReference>